<dbReference type="SUPFAM" id="SSF51717">
    <property type="entry name" value="Dihydropteroate synthetase-like"/>
    <property type="match status" value="1"/>
</dbReference>
<sequence>MTKTKTEDVPATVAQIRKLTQAGAKIVRIALPDMVAAKALSKIRAEVDIPLVADVHFNHKLALEAIDRGIDKVRVNPGNMAKKEILKIAEKAKKKGIKRATKNMAQLVVIRGTWW</sequence>
<dbReference type="Pfam" id="PF04551">
    <property type="entry name" value="GcpE"/>
    <property type="match status" value="1"/>
</dbReference>
<name>X1B853_9ZZZZ</name>
<gene>
    <name evidence="4" type="ORF">S01H4_15273</name>
</gene>
<keyword evidence="2" id="KW-0479">Metal-binding</keyword>
<keyword evidence="2" id="KW-0004">4Fe-4S</keyword>
<evidence type="ECO:0000256" key="1">
    <source>
        <dbReference type="ARBA" id="ARBA00001966"/>
    </source>
</evidence>
<keyword evidence="2" id="KW-0411">Iron-sulfur</keyword>
<accession>X1B853</accession>
<dbReference type="InterPro" id="IPR004588">
    <property type="entry name" value="IspG_bac-typ"/>
</dbReference>
<reference evidence="4" key="1">
    <citation type="journal article" date="2014" name="Front. Microbiol.">
        <title>High frequency of phylogenetically diverse reductive dehalogenase-homologous genes in deep subseafloor sedimentary metagenomes.</title>
        <authorList>
            <person name="Kawai M."/>
            <person name="Futagami T."/>
            <person name="Toyoda A."/>
            <person name="Takaki Y."/>
            <person name="Nishi S."/>
            <person name="Hori S."/>
            <person name="Arai W."/>
            <person name="Tsubouchi T."/>
            <person name="Morono Y."/>
            <person name="Uchiyama I."/>
            <person name="Ito T."/>
            <person name="Fujiyama A."/>
            <person name="Inagaki F."/>
            <person name="Takami H."/>
        </authorList>
    </citation>
    <scope>NUCLEOTIDE SEQUENCE</scope>
    <source>
        <strain evidence="4">Expedition CK06-06</strain>
    </source>
</reference>
<dbReference type="InterPro" id="IPR011005">
    <property type="entry name" value="Dihydropteroate_synth-like_sf"/>
</dbReference>
<feature type="domain" description="IspG TIM-barrel" evidence="3">
    <location>
        <begin position="1"/>
        <end position="97"/>
    </location>
</feature>
<evidence type="ECO:0000259" key="3">
    <source>
        <dbReference type="Pfam" id="PF04551"/>
    </source>
</evidence>
<dbReference type="GO" id="GO:0046429">
    <property type="term" value="F:4-hydroxy-3-methylbut-2-en-1-yl diphosphate synthase activity (ferredoxin)"/>
    <property type="evidence" value="ECO:0007669"/>
    <property type="project" value="InterPro"/>
</dbReference>
<dbReference type="GO" id="GO:0051539">
    <property type="term" value="F:4 iron, 4 sulfur cluster binding"/>
    <property type="evidence" value="ECO:0007669"/>
    <property type="project" value="UniProtKB-KW"/>
</dbReference>
<organism evidence="4">
    <name type="scientific">marine sediment metagenome</name>
    <dbReference type="NCBI Taxonomy" id="412755"/>
    <lineage>
        <taxon>unclassified sequences</taxon>
        <taxon>metagenomes</taxon>
        <taxon>ecological metagenomes</taxon>
    </lineage>
</organism>
<dbReference type="Gene3D" id="3.20.20.20">
    <property type="entry name" value="Dihydropteroate synthase-like"/>
    <property type="match status" value="1"/>
</dbReference>
<evidence type="ECO:0000313" key="4">
    <source>
        <dbReference type="EMBL" id="GAG68171.1"/>
    </source>
</evidence>
<dbReference type="GO" id="GO:0016114">
    <property type="term" value="P:terpenoid biosynthetic process"/>
    <property type="evidence" value="ECO:0007669"/>
    <property type="project" value="InterPro"/>
</dbReference>
<dbReference type="AlphaFoldDB" id="X1B853"/>
<comment type="caution">
    <text evidence="4">The sequence shown here is derived from an EMBL/GenBank/DDBJ whole genome shotgun (WGS) entry which is preliminary data.</text>
</comment>
<keyword evidence="2" id="KW-0408">Iron</keyword>
<protein>
    <recommendedName>
        <fullName evidence="3">IspG TIM-barrel domain-containing protein</fullName>
    </recommendedName>
</protein>
<comment type="cofactor">
    <cofactor evidence="1">
        <name>[4Fe-4S] cluster</name>
        <dbReference type="ChEBI" id="CHEBI:49883"/>
    </cofactor>
</comment>
<evidence type="ECO:0000256" key="2">
    <source>
        <dbReference type="ARBA" id="ARBA00022485"/>
    </source>
</evidence>
<dbReference type="PANTHER" id="PTHR30454">
    <property type="entry name" value="4-HYDROXY-3-METHYLBUT-2-EN-1-YL DIPHOSPHATE SYNTHASE"/>
    <property type="match status" value="1"/>
</dbReference>
<dbReference type="GO" id="GO:0019288">
    <property type="term" value="P:isopentenyl diphosphate biosynthetic process, methylerythritol 4-phosphate pathway"/>
    <property type="evidence" value="ECO:0007669"/>
    <property type="project" value="TreeGrafter"/>
</dbReference>
<dbReference type="InterPro" id="IPR058578">
    <property type="entry name" value="IspG_TIM"/>
</dbReference>
<dbReference type="EMBL" id="BART01006696">
    <property type="protein sequence ID" value="GAG68171.1"/>
    <property type="molecule type" value="Genomic_DNA"/>
</dbReference>
<proteinExistence type="predicted"/>
<dbReference type="PANTHER" id="PTHR30454:SF0">
    <property type="entry name" value="4-HYDROXY-3-METHYLBUT-2-EN-1-YL DIPHOSPHATE SYNTHASE (FERREDOXIN), CHLOROPLASTIC"/>
    <property type="match status" value="1"/>
</dbReference>